<protein>
    <submittedName>
        <fullName evidence="2">Putative serine/threonine-protein kinase nek3</fullName>
    </submittedName>
</protein>
<comment type="caution">
    <text evidence="2">The sequence shown here is derived from an EMBL/GenBank/DDBJ whole genome shotgun (WGS) entry which is preliminary data.</text>
</comment>
<feature type="compositionally biased region" description="Polar residues" evidence="1">
    <location>
        <begin position="233"/>
        <end position="248"/>
    </location>
</feature>
<dbReference type="AlphaFoldDB" id="A0A835CDG9"/>
<dbReference type="OrthoDB" id="1921902at2759"/>
<keyword evidence="2" id="KW-0418">Kinase</keyword>
<feature type="region of interest" description="Disordered" evidence="1">
    <location>
        <begin position="1"/>
        <end position="248"/>
    </location>
</feature>
<dbReference type="PANTHER" id="PTHR36022:SF1">
    <property type="entry name" value="GPI-ANCHORED ADHESIN-LIKE PROTEIN"/>
    <property type="match status" value="1"/>
</dbReference>
<dbReference type="PANTHER" id="PTHR36022">
    <property type="entry name" value="GPI-ANCHORED ADHESIN-LIKE PROTEIN"/>
    <property type="match status" value="1"/>
</dbReference>
<evidence type="ECO:0000313" key="3">
    <source>
        <dbReference type="Proteomes" id="UP000634136"/>
    </source>
</evidence>
<evidence type="ECO:0000313" key="2">
    <source>
        <dbReference type="EMBL" id="KAF7837511.1"/>
    </source>
</evidence>
<accession>A0A835CDG9</accession>
<feature type="compositionally biased region" description="Low complexity" evidence="1">
    <location>
        <begin position="72"/>
        <end position="81"/>
    </location>
</feature>
<feature type="compositionally biased region" description="Basic and acidic residues" evidence="1">
    <location>
        <begin position="176"/>
        <end position="194"/>
    </location>
</feature>
<sequence>MSRAFSAKKPSLPPPPTALPPTSSLAKSSQAKKQSPRNPLQDLNRISGSSNSSDSSSVSSEAPRGCLGFFLSHSSSSSSKTSAHRPKYISKTPSSAPSVPPLKQPKSKENLSKGYSGEHPKKLTSEKGQKFKKNPPCLYQWQSGKKSASKIGQKPKPSSVLNDHSSFLPRLQSASEESKQREDRLEGINDRADKCSLLTSGHKEATLTPMSKKGTRADSVHLDNIDDGDVEENSNTSHSKTPPIQNSVSPEIQCVSSLVSATTPACYGAGYVVSGVTDKRKCKPRGILIVEEKNSSFHKMVADSSDDDNEKEINGLTNNVNASLLPLPNEASMHWLCSPHNKEDKDMNTKLENGLNEVQGLAESTTLDSISSPLSKHRIALDTSDSIDLSSATNCIRRKTTTSISPSGLPEFQGFSDSILSPSYLPIFFSPNSTPCKAGSSEKGKCCQYNLNDENSPFSLSSLGSGNVIQTPQSNSSSDVHVGLSWVHADNLKEGNSNLDLNSIREVIPSASLFSVQFEDSANSSFRFDCSTLPSDSIDLSKLPKFLDDQDPWLSSSTVENVSQSQMRISWRDGLMSQLYELNEFDCCKCLSDDEDLANYRSSNESPVHHGPRAKNEVDCDRRLNSDVNIAETDDNEIRSEGLVKEIFAGVVSCSAESISTDGGGLVASRDDSDWTSCYKNKLFEL</sequence>
<dbReference type="EMBL" id="JAAIUW010000003">
    <property type="protein sequence ID" value="KAF7837511.1"/>
    <property type="molecule type" value="Genomic_DNA"/>
</dbReference>
<feature type="compositionally biased region" description="Basic and acidic residues" evidence="1">
    <location>
        <begin position="106"/>
        <end position="129"/>
    </location>
</feature>
<evidence type="ECO:0000256" key="1">
    <source>
        <dbReference type="SAM" id="MobiDB-lite"/>
    </source>
</evidence>
<feature type="compositionally biased region" description="Low complexity" evidence="1">
    <location>
        <begin position="47"/>
        <end position="60"/>
    </location>
</feature>
<organism evidence="2 3">
    <name type="scientific">Senna tora</name>
    <dbReference type="NCBI Taxonomy" id="362788"/>
    <lineage>
        <taxon>Eukaryota</taxon>
        <taxon>Viridiplantae</taxon>
        <taxon>Streptophyta</taxon>
        <taxon>Embryophyta</taxon>
        <taxon>Tracheophyta</taxon>
        <taxon>Spermatophyta</taxon>
        <taxon>Magnoliopsida</taxon>
        <taxon>eudicotyledons</taxon>
        <taxon>Gunneridae</taxon>
        <taxon>Pentapetalae</taxon>
        <taxon>rosids</taxon>
        <taxon>fabids</taxon>
        <taxon>Fabales</taxon>
        <taxon>Fabaceae</taxon>
        <taxon>Caesalpinioideae</taxon>
        <taxon>Cassia clade</taxon>
        <taxon>Senna</taxon>
    </lineage>
</organism>
<feature type="compositionally biased region" description="Low complexity" evidence="1">
    <location>
        <begin position="20"/>
        <end position="33"/>
    </location>
</feature>
<keyword evidence="2" id="KW-0808">Transferase</keyword>
<proteinExistence type="predicted"/>
<reference evidence="2" key="1">
    <citation type="submission" date="2020-09" db="EMBL/GenBank/DDBJ databases">
        <title>Genome-Enabled Discovery of Anthraquinone Biosynthesis in Senna tora.</title>
        <authorList>
            <person name="Kang S.-H."/>
            <person name="Pandey R.P."/>
            <person name="Lee C.-M."/>
            <person name="Sim J.-S."/>
            <person name="Jeong J.-T."/>
            <person name="Choi B.-S."/>
            <person name="Jung M."/>
            <person name="Ginzburg D."/>
            <person name="Zhao K."/>
            <person name="Won S.Y."/>
            <person name="Oh T.-J."/>
            <person name="Yu Y."/>
            <person name="Kim N.-H."/>
            <person name="Lee O.R."/>
            <person name="Lee T.-H."/>
            <person name="Bashyal P."/>
            <person name="Kim T.-S."/>
            <person name="Lee W.-H."/>
            <person name="Kawkins C."/>
            <person name="Kim C.-K."/>
            <person name="Kim J.S."/>
            <person name="Ahn B.O."/>
            <person name="Rhee S.Y."/>
            <person name="Sohng J.K."/>
        </authorList>
    </citation>
    <scope>NUCLEOTIDE SEQUENCE</scope>
    <source>
        <tissue evidence="2">Leaf</tissue>
    </source>
</reference>
<name>A0A835CDG9_9FABA</name>
<feature type="compositionally biased region" description="Basic and acidic residues" evidence="1">
    <location>
        <begin position="215"/>
        <end position="224"/>
    </location>
</feature>
<keyword evidence="3" id="KW-1185">Reference proteome</keyword>
<dbReference type="Proteomes" id="UP000634136">
    <property type="component" value="Unassembled WGS sequence"/>
</dbReference>
<gene>
    <name evidence="2" type="ORF">G2W53_005993</name>
</gene>
<dbReference type="GO" id="GO:0016301">
    <property type="term" value="F:kinase activity"/>
    <property type="evidence" value="ECO:0007669"/>
    <property type="project" value="UniProtKB-KW"/>
</dbReference>